<organism evidence="8 9">
    <name type="scientific">Niveibacterium microcysteis</name>
    <dbReference type="NCBI Taxonomy" id="2811415"/>
    <lineage>
        <taxon>Bacteria</taxon>
        <taxon>Pseudomonadati</taxon>
        <taxon>Pseudomonadota</taxon>
        <taxon>Betaproteobacteria</taxon>
        <taxon>Rhodocyclales</taxon>
        <taxon>Rhodocyclaceae</taxon>
        <taxon>Niveibacterium</taxon>
    </lineage>
</organism>
<feature type="transmembrane region" description="Helical" evidence="7">
    <location>
        <begin position="39"/>
        <end position="68"/>
    </location>
</feature>
<feature type="transmembrane region" description="Helical" evidence="7">
    <location>
        <begin position="12"/>
        <end position="33"/>
    </location>
</feature>
<evidence type="ECO:0000313" key="8">
    <source>
        <dbReference type="EMBL" id="QSI75556.1"/>
    </source>
</evidence>
<comment type="subcellular location">
    <subcellularLocation>
        <location evidence="1">Cell membrane</location>
        <topology evidence="1">Multi-pass membrane protein</topology>
    </subcellularLocation>
</comment>
<reference evidence="8 9" key="1">
    <citation type="submission" date="2021-02" db="EMBL/GenBank/DDBJ databases">
        <title>Niveibacterium changnyeongensis HC41.</title>
        <authorList>
            <person name="Kang M."/>
        </authorList>
    </citation>
    <scope>NUCLEOTIDE SEQUENCE [LARGE SCALE GENOMIC DNA]</scope>
    <source>
        <strain evidence="8 9">HC41</strain>
    </source>
</reference>
<accession>A0ABX7M3S9</accession>
<proteinExistence type="inferred from homology"/>
<dbReference type="RefSeq" id="WP_206253216.1">
    <property type="nucleotide sequence ID" value="NZ_CP071060.1"/>
</dbReference>
<keyword evidence="3" id="KW-1003">Cell membrane</keyword>
<gene>
    <name evidence="8" type="ORF">JY500_13750</name>
</gene>
<name>A0ABX7M3S9_9RHOO</name>
<dbReference type="EMBL" id="CP071060">
    <property type="protein sequence ID" value="QSI75556.1"/>
    <property type="molecule type" value="Genomic_DNA"/>
</dbReference>
<dbReference type="Proteomes" id="UP000663570">
    <property type="component" value="Chromosome"/>
</dbReference>
<evidence type="ECO:0000256" key="6">
    <source>
        <dbReference type="ARBA" id="ARBA00023136"/>
    </source>
</evidence>
<dbReference type="PANTHER" id="PTHR33452:SF1">
    <property type="entry name" value="INNER MEMBRANE PROTEIN YPHA-RELATED"/>
    <property type="match status" value="1"/>
</dbReference>
<evidence type="ECO:0000256" key="1">
    <source>
        <dbReference type="ARBA" id="ARBA00004651"/>
    </source>
</evidence>
<evidence type="ECO:0000256" key="2">
    <source>
        <dbReference type="ARBA" id="ARBA00006679"/>
    </source>
</evidence>
<dbReference type="Pfam" id="PF07681">
    <property type="entry name" value="DoxX"/>
    <property type="match status" value="1"/>
</dbReference>
<dbReference type="PANTHER" id="PTHR33452">
    <property type="entry name" value="OXIDOREDUCTASE CATD-RELATED"/>
    <property type="match status" value="1"/>
</dbReference>
<keyword evidence="5 7" id="KW-1133">Transmembrane helix</keyword>
<keyword evidence="4 7" id="KW-0812">Transmembrane</keyword>
<keyword evidence="6 7" id="KW-0472">Membrane</keyword>
<evidence type="ECO:0000256" key="3">
    <source>
        <dbReference type="ARBA" id="ARBA00022475"/>
    </source>
</evidence>
<evidence type="ECO:0000313" key="9">
    <source>
        <dbReference type="Proteomes" id="UP000663570"/>
    </source>
</evidence>
<evidence type="ECO:0000256" key="4">
    <source>
        <dbReference type="ARBA" id="ARBA00022692"/>
    </source>
</evidence>
<sequence>MEHAQTAQIGTFVLRISLGLMFVAHALLKLLVFTLPGTAAFFASLGLPGMLAYPVFAAELLGGIALLLGWRTRLVAALLTPVLLGASWAHLGNGWVFSAPNGGWEYPVFLTVATIVQGLLGAGAFAVDGRKPVAVPAFA</sequence>
<feature type="transmembrane region" description="Helical" evidence="7">
    <location>
        <begin position="75"/>
        <end position="96"/>
    </location>
</feature>
<keyword evidence="9" id="KW-1185">Reference proteome</keyword>
<comment type="similarity">
    <text evidence="2">Belongs to the DoxX family.</text>
</comment>
<feature type="transmembrane region" description="Helical" evidence="7">
    <location>
        <begin position="108"/>
        <end position="127"/>
    </location>
</feature>
<protein>
    <submittedName>
        <fullName evidence="8">DoxX family protein</fullName>
    </submittedName>
</protein>
<evidence type="ECO:0000256" key="5">
    <source>
        <dbReference type="ARBA" id="ARBA00022989"/>
    </source>
</evidence>
<evidence type="ECO:0000256" key="7">
    <source>
        <dbReference type="SAM" id="Phobius"/>
    </source>
</evidence>
<dbReference type="InterPro" id="IPR032808">
    <property type="entry name" value="DoxX"/>
</dbReference>
<dbReference type="InterPro" id="IPR051907">
    <property type="entry name" value="DoxX-like_oxidoreductase"/>
</dbReference>